<organism evidence="11 12">
    <name type="scientific">Oryzomicrobium terrae</name>
    <dbReference type="NCBI Taxonomy" id="1735038"/>
    <lineage>
        <taxon>Bacteria</taxon>
        <taxon>Pseudomonadati</taxon>
        <taxon>Pseudomonadota</taxon>
        <taxon>Betaproteobacteria</taxon>
        <taxon>Rhodocyclales</taxon>
        <taxon>Rhodocyclaceae</taxon>
        <taxon>Oryzomicrobium</taxon>
    </lineage>
</organism>
<dbReference type="GO" id="GO:0045892">
    <property type="term" value="P:negative regulation of DNA-templated transcription"/>
    <property type="evidence" value="ECO:0007669"/>
    <property type="project" value="InterPro"/>
</dbReference>
<name>A0A5C1E6V2_9RHOO</name>
<keyword evidence="6" id="KW-0804">Transcription</keyword>
<keyword evidence="4" id="KW-1005">Bacterial flagellum biogenesis</keyword>
<evidence type="ECO:0000256" key="3">
    <source>
        <dbReference type="ARBA" id="ARBA00022491"/>
    </source>
</evidence>
<reference evidence="11 12" key="1">
    <citation type="submission" date="2017-07" db="EMBL/GenBank/DDBJ databases">
        <title>Complete genome sequence of Oryzomicrobium terrae TPP412.</title>
        <authorList>
            <person name="Chiu L.-W."/>
            <person name="Lo K.-J."/>
            <person name="Tsai Y.-M."/>
            <person name="Lin S.-S."/>
            <person name="Kuo C.-H."/>
            <person name="Liu C.-T."/>
        </authorList>
    </citation>
    <scope>NUCLEOTIDE SEQUENCE [LARGE SCALE GENOMIC DNA]</scope>
    <source>
        <strain evidence="11 12">TPP412</strain>
    </source>
</reference>
<evidence type="ECO:0000256" key="6">
    <source>
        <dbReference type="ARBA" id="ARBA00023163"/>
    </source>
</evidence>
<evidence type="ECO:0000256" key="4">
    <source>
        <dbReference type="ARBA" id="ARBA00022795"/>
    </source>
</evidence>
<evidence type="ECO:0000256" key="8">
    <source>
        <dbReference type="ARBA" id="ARBA00030117"/>
    </source>
</evidence>
<gene>
    <name evidence="11" type="primary">flgM</name>
    <name evidence="11" type="ORF">OTERR_08880</name>
</gene>
<dbReference type="SUPFAM" id="SSF101498">
    <property type="entry name" value="Anti-sigma factor FlgM"/>
    <property type="match status" value="1"/>
</dbReference>
<evidence type="ECO:0000256" key="1">
    <source>
        <dbReference type="ARBA" id="ARBA00005322"/>
    </source>
</evidence>
<dbReference type="RefSeq" id="WP_082396662.1">
    <property type="nucleotide sequence ID" value="NZ_CP022579.1"/>
</dbReference>
<accession>A0A5C1E6V2</accession>
<dbReference type="AlphaFoldDB" id="A0A5C1E6V2"/>
<evidence type="ECO:0000256" key="7">
    <source>
        <dbReference type="ARBA" id="ARBA00024739"/>
    </source>
</evidence>
<feature type="region of interest" description="Disordered" evidence="9">
    <location>
        <begin position="1"/>
        <end position="56"/>
    </location>
</feature>
<evidence type="ECO:0000313" key="12">
    <source>
        <dbReference type="Proteomes" id="UP000323671"/>
    </source>
</evidence>
<proteinExistence type="inferred from homology"/>
<comment type="similarity">
    <text evidence="1">Belongs to the FlgM family.</text>
</comment>
<feature type="compositionally biased region" description="Low complexity" evidence="9">
    <location>
        <begin position="1"/>
        <end position="20"/>
    </location>
</feature>
<protein>
    <recommendedName>
        <fullName evidence="2">Negative regulator of flagellin synthesis</fullName>
    </recommendedName>
    <alternativeName>
        <fullName evidence="8">Anti-sigma-28 factor</fullName>
    </alternativeName>
</protein>
<sequence length="104" mass="10868">MKISPSATPPASTSSGYAATDVRTRQQTRTAEASSGEDVRVSLSRSEDTAQTDSPFDAGRIAAIRQAISEGRFSINSGAIADRLLDTARELIQGSPGRASGRQA</sequence>
<evidence type="ECO:0000256" key="9">
    <source>
        <dbReference type="SAM" id="MobiDB-lite"/>
    </source>
</evidence>
<dbReference type="InterPro" id="IPR035890">
    <property type="entry name" value="Anti-sigma-28_factor_FlgM_sf"/>
</dbReference>
<keyword evidence="5" id="KW-0805">Transcription regulation</keyword>
<keyword evidence="12" id="KW-1185">Reference proteome</keyword>
<dbReference type="InterPro" id="IPR007412">
    <property type="entry name" value="FlgM"/>
</dbReference>
<dbReference type="GO" id="GO:0044781">
    <property type="term" value="P:bacterial-type flagellum organization"/>
    <property type="evidence" value="ECO:0007669"/>
    <property type="project" value="UniProtKB-KW"/>
</dbReference>
<dbReference type="NCBIfam" id="TIGR03824">
    <property type="entry name" value="FlgM_jcvi"/>
    <property type="match status" value="1"/>
</dbReference>
<dbReference type="Pfam" id="PF04316">
    <property type="entry name" value="FlgM"/>
    <property type="match status" value="1"/>
</dbReference>
<dbReference type="InterPro" id="IPR031316">
    <property type="entry name" value="FlgM_C"/>
</dbReference>
<keyword evidence="3" id="KW-0678">Repressor</keyword>
<dbReference type="EMBL" id="CP022579">
    <property type="protein sequence ID" value="QEL64364.1"/>
    <property type="molecule type" value="Genomic_DNA"/>
</dbReference>
<evidence type="ECO:0000259" key="10">
    <source>
        <dbReference type="Pfam" id="PF04316"/>
    </source>
</evidence>
<dbReference type="KEGG" id="otr:OTERR_08880"/>
<keyword evidence="11" id="KW-0969">Cilium</keyword>
<dbReference type="Proteomes" id="UP000323671">
    <property type="component" value="Chromosome"/>
</dbReference>
<keyword evidence="11" id="KW-0966">Cell projection</keyword>
<feature type="compositionally biased region" description="Basic and acidic residues" evidence="9">
    <location>
        <begin position="37"/>
        <end position="48"/>
    </location>
</feature>
<evidence type="ECO:0000256" key="5">
    <source>
        <dbReference type="ARBA" id="ARBA00023015"/>
    </source>
</evidence>
<keyword evidence="11" id="KW-0282">Flagellum</keyword>
<evidence type="ECO:0000313" key="11">
    <source>
        <dbReference type="EMBL" id="QEL64364.1"/>
    </source>
</evidence>
<comment type="function">
    <text evidence="7">Responsible for the coupling of flagellin expression to flagellar assembly by preventing expression of the flagellin genes when a component of the middle class of proteins is defective. It negatively regulates flagellar genes by inhibiting the activity of FliA by directly binding to FliA.</text>
</comment>
<evidence type="ECO:0000256" key="2">
    <source>
        <dbReference type="ARBA" id="ARBA00017823"/>
    </source>
</evidence>
<feature type="domain" description="Anti-sigma-28 factor FlgM C-terminal" evidence="10">
    <location>
        <begin position="43"/>
        <end position="86"/>
    </location>
</feature>